<dbReference type="Pfam" id="PF09346">
    <property type="entry name" value="SMI1_KNR4"/>
    <property type="match status" value="1"/>
</dbReference>
<sequence length="51" mass="6044">MTKMLSVNPKVSLQDIKQFEQEYELTLPKQYVDFLLEYNGGFPQESNFKNL</sequence>
<name>A0A8D3WYS5_PRIMW</name>
<dbReference type="RefSeq" id="WP_014459709.1">
    <property type="nucleotide sequence ID" value="NC_017138.1"/>
</dbReference>
<dbReference type="Proteomes" id="UP000001283">
    <property type="component" value="Chromosome"/>
</dbReference>
<reference evidence="2 3" key="1">
    <citation type="journal article" date="2011" name="J. Bacteriol.">
        <title>Complete genome sequence of the industrial strain Bacillus megaterium WSH-002.</title>
        <authorList>
            <person name="Liu L."/>
            <person name="Li Y."/>
            <person name="Zhang J."/>
            <person name="Zou W."/>
            <person name="Zhou Z."/>
            <person name="Liu J."/>
            <person name="Li X."/>
            <person name="Wang L."/>
            <person name="Chen J."/>
        </authorList>
    </citation>
    <scope>NUCLEOTIDE SEQUENCE [LARGE SCALE GENOMIC DNA]</scope>
    <source>
        <strain evidence="2 3">WSH-002</strain>
    </source>
</reference>
<feature type="domain" description="Knr4/Smi1-like" evidence="1">
    <location>
        <begin position="11"/>
        <end position="47"/>
    </location>
</feature>
<dbReference type="EMBL" id="CP003017">
    <property type="protein sequence ID" value="AEN89344.1"/>
    <property type="molecule type" value="Genomic_DNA"/>
</dbReference>
<dbReference type="SUPFAM" id="SSF160631">
    <property type="entry name" value="SMI1/KNR4-like"/>
    <property type="match status" value="1"/>
</dbReference>
<organism evidence="2 3">
    <name type="scientific">Priestia megaterium (strain WSH-002)</name>
    <name type="common">Bacillus megaterium</name>
    <dbReference type="NCBI Taxonomy" id="1006007"/>
    <lineage>
        <taxon>Bacteria</taxon>
        <taxon>Bacillati</taxon>
        <taxon>Bacillota</taxon>
        <taxon>Bacilli</taxon>
        <taxon>Bacillales</taxon>
        <taxon>Bacillaceae</taxon>
        <taxon>Priestia</taxon>
    </lineage>
</organism>
<dbReference type="InterPro" id="IPR018958">
    <property type="entry name" value="Knr4/Smi1-like_dom"/>
</dbReference>
<evidence type="ECO:0000313" key="2">
    <source>
        <dbReference type="EMBL" id="AEN89344.1"/>
    </source>
</evidence>
<gene>
    <name evidence="2" type="ORF">BMWSH_2462</name>
</gene>
<proteinExistence type="predicted"/>
<evidence type="ECO:0000259" key="1">
    <source>
        <dbReference type="Pfam" id="PF09346"/>
    </source>
</evidence>
<evidence type="ECO:0000313" key="3">
    <source>
        <dbReference type="Proteomes" id="UP000001283"/>
    </source>
</evidence>
<dbReference type="Gene3D" id="3.40.1580.10">
    <property type="entry name" value="SMI1/KNR4-like"/>
    <property type="match status" value="1"/>
</dbReference>
<dbReference type="InterPro" id="IPR037883">
    <property type="entry name" value="Knr4/Smi1-like_sf"/>
</dbReference>
<dbReference type="KEGG" id="bmh:BMWSH_2462"/>
<protein>
    <recommendedName>
        <fullName evidence="1">Knr4/Smi1-like domain-containing protein</fullName>
    </recommendedName>
</protein>
<dbReference type="AlphaFoldDB" id="A0A8D3WYS5"/>
<accession>A0A8D3WYS5</accession>